<gene>
    <name evidence="1" type="ORF">GCM10011588_27170</name>
</gene>
<reference evidence="1" key="2">
    <citation type="submission" date="2020-09" db="EMBL/GenBank/DDBJ databases">
        <authorList>
            <person name="Sun Q."/>
            <person name="Zhou Y."/>
        </authorList>
    </citation>
    <scope>NUCLEOTIDE SEQUENCE</scope>
    <source>
        <strain evidence="1">CGMCC 4.3508</strain>
    </source>
</reference>
<dbReference type="Proteomes" id="UP000638263">
    <property type="component" value="Unassembled WGS sequence"/>
</dbReference>
<name>A0A917RJI7_9NOCA</name>
<evidence type="ECO:0000313" key="2">
    <source>
        <dbReference type="Proteomes" id="UP000638263"/>
    </source>
</evidence>
<keyword evidence="2" id="KW-1185">Reference proteome</keyword>
<dbReference type="EMBL" id="BMMH01000004">
    <property type="protein sequence ID" value="GGL11259.1"/>
    <property type="molecule type" value="Genomic_DNA"/>
</dbReference>
<sequence>MSSSAATSRAIAGTSVPDADAMMIIARRIRIADLYRAAQSVAAVDLPRRSADALEPVPLQITPHN</sequence>
<accession>A0A917RJI7</accession>
<reference evidence="1" key="1">
    <citation type="journal article" date="2014" name="Int. J. Syst. Evol. Microbiol.">
        <title>Complete genome sequence of Corynebacterium casei LMG S-19264T (=DSM 44701T), isolated from a smear-ripened cheese.</title>
        <authorList>
            <consortium name="US DOE Joint Genome Institute (JGI-PGF)"/>
            <person name="Walter F."/>
            <person name="Albersmeier A."/>
            <person name="Kalinowski J."/>
            <person name="Ruckert C."/>
        </authorList>
    </citation>
    <scope>NUCLEOTIDE SEQUENCE</scope>
    <source>
        <strain evidence="1">CGMCC 4.3508</strain>
    </source>
</reference>
<comment type="caution">
    <text evidence="1">The sequence shown here is derived from an EMBL/GenBank/DDBJ whole genome shotgun (WGS) entry which is preliminary data.</text>
</comment>
<organism evidence="1 2">
    <name type="scientific">Nocardia jinanensis</name>
    <dbReference type="NCBI Taxonomy" id="382504"/>
    <lineage>
        <taxon>Bacteria</taxon>
        <taxon>Bacillati</taxon>
        <taxon>Actinomycetota</taxon>
        <taxon>Actinomycetes</taxon>
        <taxon>Mycobacteriales</taxon>
        <taxon>Nocardiaceae</taxon>
        <taxon>Nocardia</taxon>
    </lineage>
</organism>
<protein>
    <submittedName>
        <fullName evidence="1">Uncharacterized protein</fullName>
    </submittedName>
</protein>
<dbReference type="AlphaFoldDB" id="A0A917RJI7"/>
<proteinExistence type="predicted"/>
<evidence type="ECO:0000313" key="1">
    <source>
        <dbReference type="EMBL" id="GGL11259.1"/>
    </source>
</evidence>